<dbReference type="SMART" id="SM00342">
    <property type="entry name" value="HTH_ARAC"/>
    <property type="match status" value="1"/>
</dbReference>
<dbReference type="PROSITE" id="PS01124">
    <property type="entry name" value="HTH_ARAC_FAMILY_2"/>
    <property type="match status" value="1"/>
</dbReference>
<comment type="caution">
    <text evidence="7">The sequence shown here is derived from an EMBL/GenBank/DDBJ whole genome shotgun (WGS) entry which is preliminary data.</text>
</comment>
<sequence>MQLLIVDDEPINRKGLARMAEQYPLPASHIHTAANGQQALEIIKTQVPDIIFTDIRMPKMDGLELCKHLHEQYSHIPVVVISGYSDFEYAQKCMSYGVKHYLLKPVTKSDVIEVLDALIKSKAKSFVSLTKYEEWIEEVEQAIWMLNLTEVKQLTEQWKQYCLESELNVIQLKELLEECINMIVKRMARKSMVLTVEKSDSRPLTREDALIAFESQLKQLTSDLMVKRSGNFKDPMKEAKAYIDNHLSQEITLEEVAEMVGLTPTYFSSLFKKMTNETFVQYRIKKRIELAQKLMAVPHMKMSDIAAEVGYEDYPHFTKMFKKMTGYSPSEYRSILGIK</sequence>
<dbReference type="PROSITE" id="PS00041">
    <property type="entry name" value="HTH_ARAC_FAMILY_1"/>
    <property type="match status" value="1"/>
</dbReference>
<evidence type="ECO:0000256" key="4">
    <source>
        <dbReference type="PROSITE-ProRule" id="PRU00169"/>
    </source>
</evidence>
<dbReference type="EMBL" id="JBHTLU010000012">
    <property type="protein sequence ID" value="MFD1219759.1"/>
    <property type="molecule type" value="Genomic_DNA"/>
</dbReference>
<evidence type="ECO:0000259" key="5">
    <source>
        <dbReference type="PROSITE" id="PS01124"/>
    </source>
</evidence>
<evidence type="ECO:0000313" key="7">
    <source>
        <dbReference type="EMBL" id="MFD1219759.1"/>
    </source>
</evidence>
<feature type="domain" description="HTH araC/xylS-type" evidence="5">
    <location>
        <begin position="237"/>
        <end position="335"/>
    </location>
</feature>
<dbReference type="PROSITE" id="PS50110">
    <property type="entry name" value="RESPONSE_REGULATORY"/>
    <property type="match status" value="1"/>
</dbReference>
<dbReference type="Gene3D" id="3.40.50.2300">
    <property type="match status" value="1"/>
</dbReference>
<keyword evidence="8" id="KW-1185">Reference proteome</keyword>
<name>A0ABW3UHF8_9BACL</name>
<dbReference type="Pfam" id="PF12833">
    <property type="entry name" value="HTH_18"/>
    <property type="match status" value="1"/>
</dbReference>
<protein>
    <submittedName>
        <fullName evidence="7">Response regulator</fullName>
    </submittedName>
</protein>
<dbReference type="Gene3D" id="1.10.10.60">
    <property type="entry name" value="Homeodomain-like"/>
    <property type="match status" value="2"/>
</dbReference>
<dbReference type="SUPFAM" id="SSF52172">
    <property type="entry name" value="CheY-like"/>
    <property type="match status" value="1"/>
</dbReference>
<reference evidence="8" key="1">
    <citation type="journal article" date="2019" name="Int. J. Syst. Evol. Microbiol.">
        <title>The Global Catalogue of Microorganisms (GCM) 10K type strain sequencing project: providing services to taxonomists for standard genome sequencing and annotation.</title>
        <authorList>
            <consortium name="The Broad Institute Genomics Platform"/>
            <consortium name="The Broad Institute Genome Sequencing Center for Infectious Disease"/>
            <person name="Wu L."/>
            <person name="Ma J."/>
        </authorList>
    </citation>
    <scope>NUCLEOTIDE SEQUENCE [LARGE SCALE GENOMIC DNA]</scope>
    <source>
        <strain evidence="8">CCUG 53270</strain>
    </source>
</reference>
<keyword evidence="4" id="KW-0597">Phosphoprotein</keyword>
<accession>A0ABW3UHF8</accession>
<keyword evidence="2" id="KW-0238">DNA-binding</keyword>
<dbReference type="InterPro" id="IPR011006">
    <property type="entry name" value="CheY-like_superfamily"/>
</dbReference>
<dbReference type="InterPro" id="IPR018062">
    <property type="entry name" value="HTH_AraC-typ_CS"/>
</dbReference>
<organism evidence="7 8">
    <name type="scientific">Paenibacillus vulneris</name>
    <dbReference type="NCBI Taxonomy" id="1133364"/>
    <lineage>
        <taxon>Bacteria</taxon>
        <taxon>Bacillati</taxon>
        <taxon>Bacillota</taxon>
        <taxon>Bacilli</taxon>
        <taxon>Bacillales</taxon>
        <taxon>Paenibacillaceae</taxon>
        <taxon>Paenibacillus</taxon>
    </lineage>
</organism>
<dbReference type="CDD" id="cd17536">
    <property type="entry name" value="REC_YesN-like"/>
    <property type="match status" value="1"/>
</dbReference>
<evidence type="ECO:0000259" key="6">
    <source>
        <dbReference type="PROSITE" id="PS50110"/>
    </source>
</evidence>
<dbReference type="PANTHER" id="PTHR43280">
    <property type="entry name" value="ARAC-FAMILY TRANSCRIPTIONAL REGULATOR"/>
    <property type="match status" value="1"/>
</dbReference>
<evidence type="ECO:0000256" key="1">
    <source>
        <dbReference type="ARBA" id="ARBA00023015"/>
    </source>
</evidence>
<dbReference type="Pfam" id="PF00072">
    <property type="entry name" value="Response_reg"/>
    <property type="match status" value="1"/>
</dbReference>
<dbReference type="PRINTS" id="PR00032">
    <property type="entry name" value="HTHARAC"/>
</dbReference>
<dbReference type="Proteomes" id="UP001597180">
    <property type="component" value="Unassembled WGS sequence"/>
</dbReference>
<dbReference type="InterPro" id="IPR018060">
    <property type="entry name" value="HTH_AraC"/>
</dbReference>
<dbReference type="RefSeq" id="WP_079909183.1">
    <property type="nucleotide sequence ID" value="NZ_BAABJG010000055.1"/>
</dbReference>
<dbReference type="InterPro" id="IPR020449">
    <property type="entry name" value="Tscrpt_reg_AraC-type_HTH"/>
</dbReference>
<dbReference type="SUPFAM" id="SSF46689">
    <property type="entry name" value="Homeodomain-like"/>
    <property type="match status" value="2"/>
</dbReference>
<dbReference type="PANTHER" id="PTHR43280:SF2">
    <property type="entry name" value="HTH-TYPE TRANSCRIPTIONAL REGULATOR EXSA"/>
    <property type="match status" value="1"/>
</dbReference>
<dbReference type="InterPro" id="IPR001789">
    <property type="entry name" value="Sig_transdc_resp-reg_receiver"/>
</dbReference>
<keyword evidence="1" id="KW-0805">Transcription regulation</keyword>
<feature type="modified residue" description="4-aspartylphosphate" evidence="4">
    <location>
        <position position="54"/>
    </location>
</feature>
<evidence type="ECO:0000256" key="3">
    <source>
        <dbReference type="ARBA" id="ARBA00023163"/>
    </source>
</evidence>
<keyword evidence="3" id="KW-0804">Transcription</keyword>
<dbReference type="InterPro" id="IPR009057">
    <property type="entry name" value="Homeodomain-like_sf"/>
</dbReference>
<gene>
    <name evidence="7" type="ORF">ACFQ4B_06500</name>
</gene>
<evidence type="ECO:0000256" key="2">
    <source>
        <dbReference type="ARBA" id="ARBA00023125"/>
    </source>
</evidence>
<evidence type="ECO:0000313" key="8">
    <source>
        <dbReference type="Proteomes" id="UP001597180"/>
    </source>
</evidence>
<proteinExistence type="predicted"/>
<feature type="domain" description="Response regulatory" evidence="6">
    <location>
        <begin position="2"/>
        <end position="119"/>
    </location>
</feature>
<dbReference type="SMART" id="SM00448">
    <property type="entry name" value="REC"/>
    <property type="match status" value="1"/>
</dbReference>